<organism evidence="6 7">
    <name type="scientific">Cobetia amphilecti</name>
    <dbReference type="NCBI Taxonomy" id="1055104"/>
    <lineage>
        <taxon>Bacteria</taxon>
        <taxon>Pseudomonadati</taxon>
        <taxon>Pseudomonadota</taxon>
        <taxon>Gammaproteobacteria</taxon>
        <taxon>Oceanospirillales</taxon>
        <taxon>Halomonadaceae</taxon>
        <taxon>Cobetia</taxon>
    </lineage>
</organism>
<evidence type="ECO:0000313" key="6">
    <source>
        <dbReference type="EMBL" id="MDI5882915.1"/>
    </source>
</evidence>
<feature type="region of interest" description="Disordered" evidence="5">
    <location>
        <begin position="150"/>
        <end position="169"/>
    </location>
</feature>
<sequence length="207" mass="23588">MNFLGHARLSLAGSDNFLFGNLIADGVRGSDLSGWSPEVEAGIRFHRRCDAVIDAHPETRWLLTQVPPSSRRVAGIAFDMMWDHLLAAEMHDDDIDRLYRLLAREEVPSRLSSLIEWIQVRDALRRYQELEFTLATIASIGERMTARRRLRQTSDTRNGRHTHKVGNLDAGTNPLADMTPWLADNRAMLEDSFARLWPDMLALRQPA</sequence>
<comment type="caution">
    <text evidence="6">The sequence shown here is derived from an EMBL/GenBank/DDBJ whole genome shotgun (WGS) entry which is preliminary data.</text>
</comment>
<dbReference type="Proteomes" id="UP001229025">
    <property type="component" value="Unassembled WGS sequence"/>
</dbReference>
<dbReference type="InterPro" id="IPR007431">
    <property type="entry name" value="ACP_PD"/>
</dbReference>
<proteinExistence type="predicted"/>
<evidence type="ECO:0000313" key="7">
    <source>
        <dbReference type="Proteomes" id="UP001229025"/>
    </source>
</evidence>
<evidence type="ECO:0000256" key="5">
    <source>
        <dbReference type="SAM" id="MobiDB-lite"/>
    </source>
</evidence>
<keyword evidence="4" id="KW-0275">Fatty acid biosynthesis</keyword>
<dbReference type="RefSeq" id="WP_279836502.1">
    <property type="nucleotide sequence ID" value="NZ_CAXNSG010000001.1"/>
</dbReference>
<evidence type="ECO:0000256" key="3">
    <source>
        <dbReference type="ARBA" id="ARBA00023098"/>
    </source>
</evidence>
<protein>
    <submittedName>
        <fullName evidence="6">ACP phosphodiesterase</fullName>
    </submittedName>
</protein>
<keyword evidence="4" id="KW-0276">Fatty acid metabolism</keyword>
<dbReference type="GeneID" id="97326317"/>
<reference evidence="7" key="2">
    <citation type="submission" date="2023-07" db="EMBL/GenBank/DDBJ databases">
        <title>Genome-based characterization of strain KMM 296 and proposal for reclassification of Cobetia litoralis and Cobetia pacifica, and emended description of the species Cobetia amphilecti and Cobetia marina.</title>
        <authorList>
            <person name="Balabanova L."/>
            <person name="Nedashkovskaya O."/>
        </authorList>
    </citation>
    <scope>NUCLEOTIDE SEQUENCE [LARGE SCALE GENOMIC DNA]</scope>
    <source>
        <strain evidence="7">NRIC 0815</strain>
    </source>
</reference>
<name>A0ABT6UKS7_9GAMM</name>
<keyword evidence="2" id="KW-0378">Hydrolase</keyword>
<evidence type="ECO:0000256" key="2">
    <source>
        <dbReference type="ARBA" id="ARBA00022801"/>
    </source>
</evidence>
<keyword evidence="3" id="KW-0443">Lipid metabolism</keyword>
<evidence type="ECO:0000256" key="4">
    <source>
        <dbReference type="ARBA" id="ARBA00023160"/>
    </source>
</evidence>
<accession>A0ABT6UKS7</accession>
<gene>
    <name evidence="6" type="ORF">QLT01_00935</name>
</gene>
<keyword evidence="1" id="KW-0444">Lipid biosynthesis</keyword>
<keyword evidence="7" id="KW-1185">Reference proteome</keyword>
<dbReference type="PANTHER" id="PTHR38764">
    <property type="entry name" value="ACYL CARRIER PROTEIN PHOSPHODIESTERASE"/>
    <property type="match status" value="1"/>
</dbReference>
<dbReference type="PANTHER" id="PTHR38764:SF1">
    <property type="entry name" value="ACYL CARRIER PROTEIN PHOSPHODIESTERASE"/>
    <property type="match status" value="1"/>
</dbReference>
<dbReference type="Pfam" id="PF04336">
    <property type="entry name" value="ACP_PD"/>
    <property type="match status" value="1"/>
</dbReference>
<dbReference type="EMBL" id="JASCSA010000001">
    <property type="protein sequence ID" value="MDI5882915.1"/>
    <property type="molecule type" value="Genomic_DNA"/>
</dbReference>
<evidence type="ECO:0000256" key="1">
    <source>
        <dbReference type="ARBA" id="ARBA00022516"/>
    </source>
</evidence>
<reference evidence="6 7" key="1">
    <citation type="submission" date="2023-04" db="EMBL/GenBank/DDBJ databases">
        <authorList>
            <person name="Otstavnykh N."/>
            <person name="Seitkalieva A."/>
            <person name="Bystritskaya E."/>
        </authorList>
    </citation>
    <scope>NUCLEOTIDE SEQUENCE [LARGE SCALE GENOMIC DNA]</scope>
    <source>
        <strain evidence="6 7">NRIC 0815</strain>
    </source>
</reference>